<name>A0A9P0MDP4_ACAOB</name>
<sequence length="85" mass="9479">MVLPFSSANNNSTNNSNFKGQNRSTPIDKEIHVGKTVSSKQESKTLTSENIQFLQLLGFKSIFKHDPSIHNITIMCGRTTIIITQ</sequence>
<feature type="compositionally biased region" description="Low complexity" evidence="1">
    <location>
        <begin position="1"/>
        <end position="17"/>
    </location>
</feature>
<evidence type="ECO:0000313" key="2">
    <source>
        <dbReference type="EMBL" id="CAH2010531.1"/>
    </source>
</evidence>
<proteinExistence type="predicted"/>
<reference evidence="2" key="1">
    <citation type="submission" date="2022-03" db="EMBL/GenBank/DDBJ databases">
        <authorList>
            <person name="Sayadi A."/>
        </authorList>
    </citation>
    <scope>NUCLEOTIDE SEQUENCE</scope>
</reference>
<accession>A0A9P0MDP4</accession>
<organism evidence="2 3">
    <name type="scientific">Acanthoscelides obtectus</name>
    <name type="common">Bean weevil</name>
    <name type="synonym">Bruchus obtectus</name>
    <dbReference type="NCBI Taxonomy" id="200917"/>
    <lineage>
        <taxon>Eukaryota</taxon>
        <taxon>Metazoa</taxon>
        <taxon>Ecdysozoa</taxon>
        <taxon>Arthropoda</taxon>
        <taxon>Hexapoda</taxon>
        <taxon>Insecta</taxon>
        <taxon>Pterygota</taxon>
        <taxon>Neoptera</taxon>
        <taxon>Endopterygota</taxon>
        <taxon>Coleoptera</taxon>
        <taxon>Polyphaga</taxon>
        <taxon>Cucujiformia</taxon>
        <taxon>Chrysomeloidea</taxon>
        <taxon>Chrysomelidae</taxon>
        <taxon>Bruchinae</taxon>
        <taxon>Bruchini</taxon>
        <taxon>Acanthoscelides</taxon>
    </lineage>
</organism>
<dbReference type="EMBL" id="CAKOFQ010007980">
    <property type="protein sequence ID" value="CAH2010531.1"/>
    <property type="molecule type" value="Genomic_DNA"/>
</dbReference>
<evidence type="ECO:0000256" key="1">
    <source>
        <dbReference type="SAM" id="MobiDB-lite"/>
    </source>
</evidence>
<gene>
    <name evidence="2" type="ORF">ACAOBT_LOCUS31587</name>
</gene>
<dbReference type="Proteomes" id="UP001152888">
    <property type="component" value="Unassembled WGS sequence"/>
</dbReference>
<dbReference type="AlphaFoldDB" id="A0A9P0MDP4"/>
<feature type="region of interest" description="Disordered" evidence="1">
    <location>
        <begin position="1"/>
        <end position="30"/>
    </location>
</feature>
<protein>
    <submittedName>
        <fullName evidence="2">Uncharacterized protein</fullName>
    </submittedName>
</protein>
<comment type="caution">
    <text evidence="2">The sequence shown here is derived from an EMBL/GenBank/DDBJ whole genome shotgun (WGS) entry which is preliminary data.</text>
</comment>
<evidence type="ECO:0000313" key="3">
    <source>
        <dbReference type="Proteomes" id="UP001152888"/>
    </source>
</evidence>
<keyword evidence="3" id="KW-1185">Reference proteome</keyword>